<dbReference type="EMBL" id="LM676436">
    <property type="protein sequence ID" value="CEP27505.1"/>
    <property type="molecule type" value="Genomic_DNA"/>
</dbReference>
<proteinExistence type="predicted"/>
<reference evidence="2" key="1">
    <citation type="submission" date="2014-08" db="EMBL/GenBank/DDBJ databases">
        <authorList>
            <person name="Falentin Helene"/>
        </authorList>
    </citation>
    <scope>NUCLEOTIDE SEQUENCE</scope>
</reference>
<evidence type="ECO:0000313" key="2">
    <source>
        <dbReference type="EMBL" id="CEP27505.1"/>
    </source>
</evidence>
<feature type="region of interest" description="Disordered" evidence="1">
    <location>
        <begin position="178"/>
        <end position="216"/>
    </location>
</feature>
<feature type="compositionally biased region" description="Low complexity" evidence="1">
    <location>
        <begin position="206"/>
        <end position="216"/>
    </location>
</feature>
<name>A0A0B7NU97_PROFF</name>
<gene>
    <name evidence="2" type="ORF">PFCIRM138_01935</name>
</gene>
<dbReference type="AlphaFoldDB" id="A0A0B7NU97"/>
<sequence length="216" mass="23343">MTDIANPKPPHLHLVGCGATAPVAPGDVPAGLDSPEASTGWVDAAPFRAMAHRLMAETGWHWRVLALATDVPAGTMRALLGLGRAARHEHPRIRRSDALSLWERDAGYLLARAARPELARTTRICLRVLIARGHTVRTISTMTALPVHLVIELASGRRRHCTAMTTWRCRAAMQSHAEKLRAGQSRRRRDAAQPALMTAPEGPDQASIAPAPARAA</sequence>
<evidence type="ECO:0000256" key="1">
    <source>
        <dbReference type="SAM" id="MobiDB-lite"/>
    </source>
</evidence>
<accession>A0A0B7NU97</accession>
<protein>
    <submittedName>
        <fullName evidence="2">Uncharacterized protein</fullName>
    </submittedName>
</protein>
<organism evidence="2">
    <name type="scientific">Propionibacterium freudenreichii subsp. freudenreichii</name>
    <dbReference type="NCBI Taxonomy" id="66712"/>
    <lineage>
        <taxon>Bacteria</taxon>
        <taxon>Bacillati</taxon>
        <taxon>Actinomycetota</taxon>
        <taxon>Actinomycetes</taxon>
        <taxon>Propionibacteriales</taxon>
        <taxon>Propionibacteriaceae</taxon>
        <taxon>Propionibacterium</taxon>
    </lineage>
</organism>